<comment type="similarity">
    <text evidence="5">Belongs to the alanine racemase family.</text>
</comment>
<comment type="caution">
    <text evidence="9">The sequence shown here is derived from an EMBL/GenBank/DDBJ whole genome shotgun (WGS) entry which is preliminary data.</text>
</comment>
<dbReference type="GO" id="GO:0005829">
    <property type="term" value="C:cytosol"/>
    <property type="evidence" value="ECO:0007669"/>
    <property type="project" value="TreeGrafter"/>
</dbReference>
<dbReference type="GO" id="GO:0030632">
    <property type="term" value="P:D-alanine biosynthetic process"/>
    <property type="evidence" value="ECO:0007669"/>
    <property type="project" value="UniProtKB-UniRule"/>
</dbReference>
<dbReference type="InterPro" id="IPR011079">
    <property type="entry name" value="Ala_racemase_C"/>
</dbReference>
<dbReference type="PANTHER" id="PTHR30511">
    <property type="entry name" value="ALANINE RACEMASE"/>
    <property type="match status" value="1"/>
</dbReference>
<comment type="catalytic activity">
    <reaction evidence="1 5">
        <text>L-alanine = D-alanine</text>
        <dbReference type="Rhea" id="RHEA:20249"/>
        <dbReference type="ChEBI" id="CHEBI:57416"/>
        <dbReference type="ChEBI" id="CHEBI:57972"/>
        <dbReference type="EC" id="5.1.1.1"/>
    </reaction>
</comment>
<evidence type="ECO:0000313" key="10">
    <source>
        <dbReference type="Proteomes" id="UP001138894"/>
    </source>
</evidence>
<protein>
    <recommendedName>
        <fullName evidence="5">Alanine racemase</fullName>
        <ecNumber evidence="5">5.1.1.1</ecNumber>
    </recommendedName>
</protein>
<evidence type="ECO:0000313" key="9">
    <source>
        <dbReference type="EMBL" id="MBV7269037.1"/>
    </source>
</evidence>
<proteinExistence type="inferred from homology"/>
<comment type="cofactor">
    <cofactor evidence="2 5 6">
        <name>pyridoxal 5'-phosphate</name>
        <dbReference type="ChEBI" id="CHEBI:597326"/>
    </cofactor>
</comment>
<keyword evidence="4 5" id="KW-0413">Isomerase</keyword>
<organism evidence="9 10">
    <name type="scientific">Winogradskyella luteola</name>
    <dbReference type="NCBI Taxonomy" id="2828330"/>
    <lineage>
        <taxon>Bacteria</taxon>
        <taxon>Pseudomonadati</taxon>
        <taxon>Bacteroidota</taxon>
        <taxon>Flavobacteriia</taxon>
        <taxon>Flavobacteriales</taxon>
        <taxon>Flavobacteriaceae</taxon>
        <taxon>Winogradskyella</taxon>
    </lineage>
</organism>
<dbReference type="InterPro" id="IPR001608">
    <property type="entry name" value="Ala_racemase_N"/>
</dbReference>
<dbReference type="HAMAP" id="MF_01201">
    <property type="entry name" value="Ala_racemase"/>
    <property type="match status" value="1"/>
</dbReference>
<evidence type="ECO:0000259" key="8">
    <source>
        <dbReference type="SMART" id="SM01005"/>
    </source>
</evidence>
<gene>
    <name evidence="9" type="primary">alr</name>
    <name evidence="9" type="ORF">KCG49_07545</name>
</gene>
<keyword evidence="3 5" id="KW-0663">Pyridoxal phosphate</keyword>
<dbReference type="GO" id="GO:0030170">
    <property type="term" value="F:pyridoxal phosphate binding"/>
    <property type="evidence" value="ECO:0007669"/>
    <property type="project" value="UniProtKB-UniRule"/>
</dbReference>
<evidence type="ECO:0000256" key="7">
    <source>
        <dbReference type="PIRSR" id="PIRSR600821-52"/>
    </source>
</evidence>
<feature type="binding site" evidence="5 7">
    <location>
        <position position="136"/>
    </location>
    <ligand>
        <name>substrate</name>
    </ligand>
</feature>
<dbReference type="SMART" id="SM01005">
    <property type="entry name" value="Ala_racemase_C"/>
    <property type="match status" value="1"/>
</dbReference>
<evidence type="ECO:0000256" key="2">
    <source>
        <dbReference type="ARBA" id="ARBA00001933"/>
    </source>
</evidence>
<feature type="binding site" evidence="5 7">
    <location>
        <position position="313"/>
    </location>
    <ligand>
        <name>substrate</name>
    </ligand>
</feature>
<dbReference type="AlphaFoldDB" id="A0A9X1F808"/>
<dbReference type="EMBL" id="JAGSPD010000005">
    <property type="protein sequence ID" value="MBV7269037.1"/>
    <property type="molecule type" value="Genomic_DNA"/>
</dbReference>
<accession>A0A9X1F808</accession>
<dbReference type="Pfam" id="PF00842">
    <property type="entry name" value="Ala_racemase_C"/>
    <property type="match status" value="1"/>
</dbReference>
<dbReference type="FunFam" id="3.20.20.10:FF:000002">
    <property type="entry name" value="Alanine racemase"/>
    <property type="match status" value="1"/>
</dbReference>
<comment type="pathway">
    <text evidence="5">Amino-acid biosynthesis; D-alanine biosynthesis; D-alanine from L-alanine: step 1/1.</text>
</comment>
<reference evidence="9" key="1">
    <citation type="submission" date="2021-04" db="EMBL/GenBank/DDBJ databases">
        <authorList>
            <person name="Pira H."/>
            <person name="Risdian C."/>
            <person name="Wink J."/>
        </authorList>
    </citation>
    <scope>NUCLEOTIDE SEQUENCE</scope>
    <source>
        <strain evidence="9">WHY3</strain>
    </source>
</reference>
<sequence length="370" mass="41585">MPKAKETVLEIDLGALTHNFNYLKSKLRPQTRFLAVVKAFAYGSDSVEIAKHLQKLNVDYFAVAYTKEGVALRDAGITTPILVLHPQPTNFKLIIERCLEPSIYNAKVLNEFIKVAEQEKQSNYPVHIKFNTGLNRLGFWGNDVDYVVSKLKHTTSITVKSLFSHLAASEDANEIDFTQRQIENFKGIAKAFKTKIDYQPWLHICNTSGVLNYPDAHFDMVRCGIGLYGFGNSEKEDKNLKPIANLKSVISQIHKIEKDETVGYNRAYKAKGFEKTATIPIGHADGITRIYGNGRGYVIINGKKAPIVGNVCMDMIMVNITDIDCKEGDEVIIFDTDHKASHFAQYANTISYEILTAVSQRVKRLFINSI</sequence>
<evidence type="ECO:0000256" key="4">
    <source>
        <dbReference type="ARBA" id="ARBA00023235"/>
    </source>
</evidence>
<feature type="active site" description="Proton acceptor; specific for D-alanine" evidence="5">
    <location>
        <position position="38"/>
    </location>
</feature>
<evidence type="ECO:0000256" key="6">
    <source>
        <dbReference type="PIRSR" id="PIRSR600821-50"/>
    </source>
</evidence>
<feature type="active site" description="Proton acceptor; specific for L-alanine" evidence="5">
    <location>
        <position position="264"/>
    </location>
</feature>
<feature type="modified residue" description="N6-(pyridoxal phosphate)lysine" evidence="5 6">
    <location>
        <position position="38"/>
    </location>
</feature>
<dbReference type="RefSeq" id="WP_218545580.1">
    <property type="nucleotide sequence ID" value="NZ_JAGSPD010000005.1"/>
</dbReference>
<dbReference type="Proteomes" id="UP001138894">
    <property type="component" value="Unassembled WGS sequence"/>
</dbReference>
<name>A0A9X1F808_9FLAO</name>
<feature type="domain" description="Alanine racemase C-terminal" evidence="8">
    <location>
        <begin position="243"/>
        <end position="367"/>
    </location>
</feature>
<comment type="function">
    <text evidence="5">Catalyzes the interconversion of L-alanine and D-alanine. May also act on other amino acids.</text>
</comment>
<keyword evidence="10" id="KW-1185">Reference proteome</keyword>
<evidence type="ECO:0000256" key="3">
    <source>
        <dbReference type="ARBA" id="ARBA00022898"/>
    </source>
</evidence>
<dbReference type="CDD" id="cd00430">
    <property type="entry name" value="PLPDE_III_AR"/>
    <property type="match status" value="1"/>
</dbReference>
<dbReference type="Pfam" id="PF01168">
    <property type="entry name" value="Ala_racemase_N"/>
    <property type="match status" value="1"/>
</dbReference>
<dbReference type="GO" id="GO:0008784">
    <property type="term" value="F:alanine racemase activity"/>
    <property type="evidence" value="ECO:0007669"/>
    <property type="project" value="UniProtKB-UniRule"/>
</dbReference>
<dbReference type="InterPro" id="IPR000821">
    <property type="entry name" value="Ala_racemase"/>
</dbReference>
<dbReference type="PANTHER" id="PTHR30511:SF0">
    <property type="entry name" value="ALANINE RACEMASE, CATABOLIC-RELATED"/>
    <property type="match status" value="1"/>
</dbReference>
<dbReference type="EC" id="5.1.1.1" evidence="5"/>
<evidence type="ECO:0000256" key="5">
    <source>
        <dbReference type="HAMAP-Rule" id="MF_01201"/>
    </source>
</evidence>
<dbReference type="NCBIfam" id="TIGR00492">
    <property type="entry name" value="alr"/>
    <property type="match status" value="1"/>
</dbReference>
<evidence type="ECO:0000256" key="1">
    <source>
        <dbReference type="ARBA" id="ARBA00000316"/>
    </source>
</evidence>